<dbReference type="eggNOG" id="COG0346">
    <property type="taxonomic scope" value="Bacteria"/>
</dbReference>
<dbReference type="Gene3D" id="3.10.180.10">
    <property type="entry name" value="2,3-Dihydroxybiphenyl 1,2-Dioxygenase, domain 1"/>
    <property type="match status" value="1"/>
</dbReference>
<dbReference type="KEGG" id="fli:Fleli_3783"/>
<evidence type="ECO:0000313" key="1">
    <source>
        <dbReference type="EMBL" id="AFM06094.1"/>
    </source>
</evidence>
<dbReference type="AlphaFoldDB" id="I4AQ59"/>
<reference evidence="2" key="1">
    <citation type="submission" date="2012-06" db="EMBL/GenBank/DDBJ databases">
        <title>The complete genome of Flexibacter litoralis DSM 6794.</title>
        <authorList>
            <person name="Lucas S."/>
            <person name="Copeland A."/>
            <person name="Lapidus A."/>
            <person name="Glavina del Rio T."/>
            <person name="Dalin E."/>
            <person name="Tice H."/>
            <person name="Bruce D."/>
            <person name="Goodwin L."/>
            <person name="Pitluck S."/>
            <person name="Peters L."/>
            <person name="Ovchinnikova G."/>
            <person name="Lu M."/>
            <person name="Kyrpides N."/>
            <person name="Mavromatis K."/>
            <person name="Ivanova N."/>
            <person name="Brettin T."/>
            <person name="Detter J.C."/>
            <person name="Han C."/>
            <person name="Larimer F."/>
            <person name="Land M."/>
            <person name="Hauser L."/>
            <person name="Markowitz V."/>
            <person name="Cheng J.-F."/>
            <person name="Hugenholtz P."/>
            <person name="Woyke T."/>
            <person name="Wu D."/>
            <person name="Spring S."/>
            <person name="Lang E."/>
            <person name="Kopitz M."/>
            <person name="Brambilla E."/>
            <person name="Klenk H.-P."/>
            <person name="Eisen J.A."/>
        </authorList>
    </citation>
    <scope>NUCLEOTIDE SEQUENCE [LARGE SCALE GENOMIC DNA]</scope>
    <source>
        <strain evidence="2">ATCC 23117 / DSM 6794 / NBRC 15988 / NCIMB 1366 / Sio-4</strain>
    </source>
</reference>
<dbReference type="STRING" id="880071.Fleli_3783"/>
<dbReference type="RefSeq" id="WP_014799518.1">
    <property type="nucleotide sequence ID" value="NC_018018.1"/>
</dbReference>
<dbReference type="OrthoDB" id="192739at2"/>
<sequence>MKIREITLFTNQIKEQLHFYKTILGFEMEIENTQNFTFQVGFTKITFEESQQKYIYHYCFLIPSNQLEAAIKWINPRLDIIKIEDERIIQNFESWNADSIYFYDGAGNIAEFIVRYDLKNETTNQKFDASQILCLNEIGMSTKNSEKINQELEKELNSKFWKGDLKHFGTNGTQEGLFLLPNNEIKKEWFPTNLKTEASPFNGIFEVDNFLYALQFKNEKLIVFDKKSI</sequence>
<evidence type="ECO:0000313" key="2">
    <source>
        <dbReference type="Proteomes" id="UP000006054"/>
    </source>
</evidence>
<protein>
    <recommendedName>
        <fullName evidence="3">Ring-cleavage extradiol dioxygenase</fullName>
    </recommendedName>
</protein>
<dbReference type="SUPFAM" id="SSF54593">
    <property type="entry name" value="Glyoxalase/Bleomycin resistance protein/Dihydroxybiphenyl dioxygenase"/>
    <property type="match status" value="1"/>
</dbReference>
<dbReference type="EMBL" id="CP003345">
    <property type="protein sequence ID" value="AFM06094.1"/>
    <property type="molecule type" value="Genomic_DNA"/>
</dbReference>
<keyword evidence="2" id="KW-1185">Reference proteome</keyword>
<dbReference type="InterPro" id="IPR029068">
    <property type="entry name" value="Glyas_Bleomycin-R_OHBP_Dase"/>
</dbReference>
<proteinExistence type="predicted"/>
<evidence type="ECO:0008006" key="3">
    <source>
        <dbReference type="Google" id="ProtNLM"/>
    </source>
</evidence>
<organism evidence="1 2">
    <name type="scientific">Bernardetia litoralis (strain ATCC 23117 / DSM 6794 / NBRC 15988 / NCIMB 1366 / Fx l1 / Sio-4)</name>
    <name type="common">Flexibacter litoralis</name>
    <dbReference type="NCBI Taxonomy" id="880071"/>
    <lineage>
        <taxon>Bacteria</taxon>
        <taxon>Pseudomonadati</taxon>
        <taxon>Bacteroidota</taxon>
        <taxon>Cytophagia</taxon>
        <taxon>Cytophagales</taxon>
        <taxon>Bernardetiaceae</taxon>
        <taxon>Bernardetia</taxon>
    </lineage>
</organism>
<dbReference type="Proteomes" id="UP000006054">
    <property type="component" value="Chromosome"/>
</dbReference>
<dbReference type="PATRIC" id="fig|880071.3.peg.3789"/>
<gene>
    <name evidence="1" type="ordered locus">Fleli_3783</name>
</gene>
<name>I4AQ59_BERLS</name>
<dbReference type="HOGENOM" id="CLU_105391_0_0_10"/>
<accession>I4AQ59</accession>